<name>K9YUR6_DACS8</name>
<keyword evidence="2" id="KW-1185">Reference proteome</keyword>
<protein>
    <submittedName>
        <fullName evidence="1">Uncharacterized protein</fullName>
    </submittedName>
</protein>
<dbReference type="KEGG" id="dsl:Dacsa_1151"/>
<dbReference type="Proteomes" id="UP000010482">
    <property type="component" value="Chromosome"/>
</dbReference>
<accession>K9YUR6</accession>
<sequence length="42" mass="4725">MKTVRFALPTLQDVTVALIAVGFRKLHPTYLLGEFLKKASHL</sequence>
<evidence type="ECO:0000313" key="2">
    <source>
        <dbReference type="Proteomes" id="UP000010482"/>
    </source>
</evidence>
<evidence type="ECO:0000313" key="1">
    <source>
        <dbReference type="EMBL" id="AFZ49853.1"/>
    </source>
</evidence>
<dbReference type="STRING" id="13035.Dacsa_1151"/>
<proteinExistence type="predicted"/>
<reference evidence="1" key="1">
    <citation type="submission" date="2012-04" db="EMBL/GenBank/DDBJ databases">
        <title>Finished genome of Dactylococcopsis salina PCC 8305.</title>
        <authorList>
            <consortium name="US DOE Joint Genome Institute"/>
            <person name="Gugger M."/>
            <person name="Coursin T."/>
            <person name="Rippka R."/>
            <person name="Tandeau De Marsac N."/>
            <person name="Huntemann M."/>
            <person name="Wei C.-L."/>
            <person name="Han J."/>
            <person name="Detter J.C."/>
            <person name="Han C."/>
            <person name="Tapia R."/>
            <person name="Daligault H."/>
            <person name="Chen A."/>
            <person name="Krypides N."/>
            <person name="Mavromatis K."/>
            <person name="Markowitz V."/>
            <person name="Szeto E."/>
            <person name="Ivanova N."/>
            <person name="Ovchinnikova G."/>
            <person name="Pagani I."/>
            <person name="Pati A."/>
            <person name="Goodwin L."/>
            <person name="Peters L."/>
            <person name="Pitluck S."/>
            <person name="Woyke T."/>
            <person name="Kerfeld C."/>
        </authorList>
    </citation>
    <scope>NUCLEOTIDE SEQUENCE [LARGE SCALE GENOMIC DNA]</scope>
    <source>
        <strain evidence="1">PCC 8305</strain>
    </source>
</reference>
<dbReference type="HOGENOM" id="CLU_3250345_0_0_3"/>
<dbReference type="AlphaFoldDB" id="K9YUR6"/>
<organism evidence="1 2">
    <name type="scientific">Dactylococcopsis salina (strain PCC 8305)</name>
    <name type="common">Myxobactron salinum</name>
    <dbReference type="NCBI Taxonomy" id="13035"/>
    <lineage>
        <taxon>Bacteria</taxon>
        <taxon>Bacillati</taxon>
        <taxon>Cyanobacteriota</taxon>
        <taxon>Cyanophyceae</taxon>
        <taxon>Nodosilineales</taxon>
        <taxon>Cymatolegaceae</taxon>
        <taxon>Dactylococcopsis</taxon>
    </lineage>
</organism>
<gene>
    <name evidence="1" type="ORF">Dacsa_1151</name>
</gene>
<dbReference type="EMBL" id="CP003944">
    <property type="protein sequence ID" value="AFZ49853.1"/>
    <property type="molecule type" value="Genomic_DNA"/>
</dbReference>